<dbReference type="RefSeq" id="WP_015056857.1">
    <property type="nucleotide sequence ID" value="NC_019016.1"/>
</dbReference>
<evidence type="ECO:0000256" key="7">
    <source>
        <dbReference type="SAM" id="Phobius"/>
    </source>
</evidence>
<comment type="similarity">
    <text evidence="2">Belongs to the VirD4/TraG family.</text>
</comment>
<comment type="subcellular location">
    <subcellularLocation>
        <location evidence="1">Cell membrane</location>
        <topology evidence="1">Multi-pass membrane protein</topology>
    </subcellularLocation>
</comment>
<evidence type="ECO:0000256" key="5">
    <source>
        <dbReference type="ARBA" id="ARBA00022989"/>
    </source>
</evidence>
<organism evidence="8 9">
    <name type="scientific">Fibrisoma limi BUZ 3</name>
    <dbReference type="NCBI Taxonomy" id="1185876"/>
    <lineage>
        <taxon>Bacteria</taxon>
        <taxon>Pseudomonadati</taxon>
        <taxon>Bacteroidota</taxon>
        <taxon>Cytophagia</taxon>
        <taxon>Cytophagales</taxon>
        <taxon>Spirosomataceae</taxon>
        <taxon>Fibrisoma</taxon>
    </lineage>
</organism>
<gene>
    <name evidence="8" type="ORF">BN8_p06904</name>
</gene>
<dbReference type="PANTHER" id="PTHR37937:SF1">
    <property type="entry name" value="CONJUGATIVE TRANSFER: DNA TRANSPORT"/>
    <property type="match status" value="1"/>
</dbReference>
<dbReference type="PANTHER" id="PTHR37937">
    <property type="entry name" value="CONJUGATIVE TRANSFER: DNA TRANSPORT"/>
    <property type="match status" value="1"/>
</dbReference>
<evidence type="ECO:0000256" key="3">
    <source>
        <dbReference type="ARBA" id="ARBA00022475"/>
    </source>
</evidence>
<dbReference type="GO" id="GO:0005886">
    <property type="term" value="C:plasma membrane"/>
    <property type="evidence" value="ECO:0007669"/>
    <property type="project" value="UniProtKB-SubCell"/>
</dbReference>
<evidence type="ECO:0000256" key="4">
    <source>
        <dbReference type="ARBA" id="ARBA00022692"/>
    </source>
</evidence>
<feature type="transmembrane region" description="Helical" evidence="7">
    <location>
        <begin position="40"/>
        <end position="60"/>
    </location>
</feature>
<dbReference type="SUPFAM" id="SSF52540">
    <property type="entry name" value="P-loop containing nucleoside triphosphate hydrolases"/>
    <property type="match status" value="1"/>
</dbReference>
<evidence type="ECO:0000313" key="8">
    <source>
        <dbReference type="EMBL" id="CCH57695.1"/>
    </source>
</evidence>
<keyword evidence="8" id="KW-0614">Plasmid</keyword>
<evidence type="ECO:0000256" key="2">
    <source>
        <dbReference type="ARBA" id="ARBA00008806"/>
    </source>
</evidence>
<keyword evidence="9" id="KW-1185">Reference proteome</keyword>
<name>I2GU94_9BACT</name>
<protein>
    <submittedName>
        <fullName evidence="8">Type IV secretory pathway VirD4 components-like protein</fullName>
    </submittedName>
</protein>
<proteinExistence type="inferred from homology"/>
<dbReference type="AlphaFoldDB" id="I2GU94"/>
<dbReference type="InterPro" id="IPR003688">
    <property type="entry name" value="TraG/VirD4"/>
</dbReference>
<dbReference type="Gene3D" id="3.40.50.300">
    <property type="entry name" value="P-loop containing nucleotide triphosphate hydrolases"/>
    <property type="match status" value="1"/>
</dbReference>
<dbReference type="InterPro" id="IPR051539">
    <property type="entry name" value="T4SS-coupling_protein"/>
</dbReference>
<sequence>MNPNKRDRSLIATAKNIALAIVGYFVISVIVGAMRGILPGLLFTGISFVLTLGLVGFVVYEIFLGRTETKTDADKRRMDATRRTLKEVTKTVFSFETVHPDMPIINVTKPERGVLIIAGAGSGKSASVIEPIIVQSIQQNFGGLLYDFKFPSLATVAKYAADACKTSTKLYYIDLEDLSRSHRVNPLRPDLMRTQSYADEYGKCILNNLKPESIQKSDYWTDEASSYLTAVIWFLREEYPQYCTLPHVVSLVLEDTIKVVELLSTNAETRGTVASLRGAIERKAEAQVAGIDSTLKTALRKINTKEIAWVLSGNDFSLNLNDPEEPKFVTLGNYDGLRGVFGPVLALIATVALKQMNQPGKQNSVVILDEAPTIYIPGLEHIPATARSNKVATVFAAQDIAQIEDAYGRLKKDTLIANLSNQFWGRVGLVGTAQYVAELWGKHEVVQTTKSVSKSTAGATIFSQATYSKSSSESRQERQRIQINDVTELKEGEFFGQLVESEYSSFKAQLKAPQIGPLPQMLPFQDISSEQIRANFLQIQKDVQEILKNKTNSTKKIAQPDDF</sequence>
<dbReference type="CDD" id="cd01127">
    <property type="entry name" value="TrwB_TraG_TraD_VirD4"/>
    <property type="match status" value="1"/>
</dbReference>
<geneLocation type="plasmid" evidence="8 9">
    <name>pFLIM03</name>
</geneLocation>
<feature type="transmembrane region" description="Helical" evidence="7">
    <location>
        <begin position="12"/>
        <end position="34"/>
    </location>
</feature>
<evidence type="ECO:0000256" key="1">
    <source>
        <dbReference type="ARBA" id="ARBA00004651"/>
    </source>
</evidence>
<reference evidence="8 9" key="1">
    <citation type="journal article" date="2012" name="J. Bacteriol.">
        <title>Genome Sequence of the Filamentous Bacterium Fibrisoma limi BUZ 3T.</title>
        <authorList>
            <person name="Filippini M."/>
            <person name="Qi W."/>
            <person name="Jaenicke S."/>
            <person name="Goesmann A."/>
            <person name="Smits T.H."/>
            <person name="Bagheri H.C."/>
        </authorList>
    </citation>
    <scope>NUCLEOTIDE SEQUENCE [LARGE SCALE GENOMIC DNA]</scope>
    <source>
        <strain evidence="9">BUZ 3T</strain>
        <plasmid evidence="8 9">pFLIM03</plasmid>
    </source>
</reference>
<evidence type="ECO:0000256" key="6">
    <source>
        <dbReference type="ARBA" id="ARBA00023136"/>
    </source>
</evidence>
<evidence type="ECO:0000313" key="9">
    <source>
        <dbReference type="Proteomes" id="UP000009309"/>
    </source>
</evidence>
<dbReference type="Pfam" id="PF02534">
    <property type="entry name" value="T4SS-DNA_transf"/>
    <property type="match status" value="1"/>
</dbReference>
<accession>I2GU94</accession>
<dbReference type="EMBL" id="HE805918">
    <property type="protein sequence ID" value="CCH57695.1"/>
    <property type="molecule type" value="Genomic_DNA"/>
</dbReference>
<dbReference type="OrthoDB" id="102453at2"/>
<keyword evidence="4 7" id="KW-0812">Transmembrane</keyword>
<keyword evidence="3" id="KW-1003">Cell membrane</keyword>
<keyword evidence="5 7" id="KW-1133">Transmembrane helix</keyword>
<dbReference type="InterPro" id="IPR027417">
    <property type="entry name" value="P-loop_NTPase"/>
</dbReference>
<keyword evidence="6 7" id="KW-0472">Membrane</keyword>
<dbReference type="Proteomes" id="UP000009309">
    <property type="component" value="Plasmid pFLIM03"/>
</dbReference>